<reference evidence="2" key="2">
    <citation type="submission" date="2020-09" db="EMBL/GenBank/DDBJ databases">
        <authorList>
            <person name="Sun Q."/>
            <person name="Sedlacek I."/>
        </authorList>
    </citation>
    <scope>NUCLEOTIDE SEQUENCE</scope>
    <source>
        <strain evidence="2">CCM 7664</strain>
    </source>
</reference>
<evidence type="ECO:0008006" key="4">
    <source>
        <dbReference type="Google" id="ProtNLM"/>
    </source>
</evidence>
<organism evidence="2 3">
    <name type="scientific">Oxalicibacterium solurbis</name>
    <dbReference type="NCBI Taxonomy" id="69280"/>
    <lineage>
        <taxon>Bacteria</taxon>
        <taxon>Pseudomonadati</taxon>
        <taxon>Pseudomonadota</taxon>
        <taxon>Betaproteobacteria</taxon>
        <taxon>Burkholderiales</taxon>
        <taxon>Oxalobacteraceae</taxon>
        <taxon>Oxalicibacterium</taxon>
    </lineage>
</organism>
<evidence type="ECO:0000256" key="1">
    <source>
        <dbReference type="SAM" id="Coils"/>
    </source>
</evidence>
<dbReference type="Proteomes" id="UP000627205">
    <property type="component" value="Unassembled WGS sequence"/>
</dbReference>
<evidence type="ECO:0000313" key="3">
    <source>
        <dbReference type="Proteomes" id="UP000627205"/>
    </source>
</evidence>
<dbReference type="EMBL" id="BMDP01000001">
    <property type="protein sequence ID" value="GGI53587.1"/>
    <property type="molecule type" value="Genomic_DNA"/>
</dbReference>
<keyword evidence="3" id="KW-1185">Reference proteome</keyword>
<evidence type="ECO:0000313" key="2">
    <source>
        <dbReference type="EMBL" id="GGI53587.1"/>
    </source>
</evidence>
<proteinExistence type="predicted"/>
<sequence>MNKSAQDAGIPMLTEVIQPPPAPAEPEPPVVVAAAVPLDEHEPPVSTQPIDPEPIDGWLDEEWTRLEQKVAARTLAQLQERIDPVMEQQIADSVAVAVETALADMQRHLRRQLQQTLEQLVREAVAEEIENMRFSKN</sequence>
<accession>A0A8J3AVA8</accession>
<dbReference type="AlphaFoldDB" id="A0A8J3AVA8"/>
<gene>
    <name evidence="2" type="ORF">GCM10011430_07610</name>
</gene>
<reference evidence="2" key="1">
    <citation type="journal article" date="2014" name="Int. J. Syst. Evol. Microbiol.">
        <title>Complete genome sequence of Corynebacterium casei LMG S-19264T (=DSM 44701T), isolated from a smear-ripened cheese.</title>
        <authorList>
            <consortium name="US DOE Joint Genome Institute (JGI-PGF)"/>
            <person name="Walter F."/>
            <person name="Albersmeier A."/>
            <person name="Kalinowski J."/>
            <person name="Ruckert C."/>
        </authorList>
    </citation>
    <scope>NUCLEOTIDE SEQUENCE</scope>
    <source>
        <strain evidence="2">CCM 7664</strain>
    </source>
</reference>
<feature type="coiled-coil region" evidence="1">
    <location>
        <begin position="103"/>
        <end position="130"/>
    </location>
</feature>
<dbReference type="RefSeq" id="WP_188419632.1">
    <property type="nucleotide sequence ID" value="NZ_BMDP01000001.1"/>
</dbReference>
<comment type="caution">
    <text evidence="2">The sequence shown here is derived from an EMBL/GenBank/DDBJ whole genome shotgun (WGS) entry which is preliminary data.</text>
</comment>
<keyword evidence="1" id="KW-0175">Coiled coil</keyword>
<name>A0A8J3AVA8_9BURK</name>
<protein>
    <recommendedName>
        <fullName evidence="4">DUF2486 family protein</fullName>
    </recommendedName>
</protein>